<comment type="caution">
    <text evidence="1">The sequence shown here is derived from an EMBL/GenBank/DDBJ whole genome shotgun (WGS) entry which is preliminary data.</text>
</comment>
<reference evidence="1 2" key="1">
    <citation type="submission" date="2017-11" db="EMBL/GenBank/DDBJ databases">
        <title>Population delineation of vibrios coincides with oyster pathogenicity.</title>
        <authorList>
            <person name="Bruto M."/>
            <person name="Labreuche Y."/>
            <person name="James A."/>
            <person name="Piel D."/>
            <person name="Chenivesse S."/>
            <person name="Petton B."/>
            <person name="Polz M.F."/>
            <person name="Le Roux F."/>
        </authorList>
    </citation>
    <scope>NUCLEOTIDE SEQUENCE [LARGE SCALE GENOMIC DNA]</scope>
    <source>
        <strain evidence="1 2">1F_55</strain>
    </source>
</reference>
<organism evidence="1 2">
    <name type="scientific">Vibrio splendidus</name>
    <dbReference type="NCBI Taxonomy" id="29497"/>
    <lineage>
        <taxon>Bacteria</taxon>
        <taxon>Pseudomonadati</taxon>
        <taxon>Pseudomonadota</taxon>
        <taxon>Gammaproteobacteria</taxon>
        <taxon>Vibrionales</taxon>
        <taxon>Vibrionaceae</taxon>
        <taxon>Vibrio</taxon>
    </lineage>
</organism>
<dbReference type="Proteomes" id="UP000244080">
    <property type="component" value="Unassembled WGS sequence"/>
</dbReference>
<gene>
    <name evidence="1" type="ORF">CWO36_14640</name>
</gene>
<name>A0A2T5EF45_VIBSP</name>
<protein>
    <submittedName>
        <fullName evidence="1">Uncharacterized protein</fullName>
    </submittedName>
</protein>
<evidence type="ECO:0000313" key="2">
    <source>
        <dbReference type="Proteomes" id="UP000244080"/>
    </source>
</evidence>
<dbReference type="AlphaFoldDB" id="A0A2T5EF45"/>
<sequence length="75" mass="8430">MAKALLIITDLGTTVVTIIKTKPIITLKNQKLKKQVQLTPAHQTFGKGQLERVGPFFIFISLAITRKVFLTMTYL</sequence>
<evidence type="ECO:0000313" key="1">
    <source>
        <dbReference type="EMBL" id="PTP17977.1"/>
    </source>
</evidence>
<dbReference type="EMBL" id="PIGA01000023">
    <property type="protein sequence ID" value="PTP17977.1"/>
    <property type="molecule type" value="Genomic_DNA"/>
</dbReference>
<accession>A0A2T5EF45</accession>
<proteinExistence type="predicted"/>